<evidence type="ECO:0000313" key="1">
    <source>
        <dbReference type="EMBL" id="KKM08286.1"/>
    </source>
</evidence>
<accession>A0A0F9JRU4</accession>
<sequence>MDNIALCKSDEGYWLTVKTSDGRCASLLIDNMKCGPLVNETFLAWAAEEIKRQEKK</sequence>
<dbReference type="AlphaFoldDB" id="A0A0F9JRU4"/>
<organism evidence="1">
    <name type="scientific">marine sediment metagenome</name>
    <dbReference type="NCBI Taxonomy" id="412755"/>
    <lineage>
        <taxon>unclassified sequences</taxon>
        <taxon>metagenomes</taxon>
        <taxon>ecological metagenomes</taxon>
    </lineage>
</organism>
<dbReference type="EMBL" id="LAZR01015584">
    <property type="protein sequence ID" value="KKM08286.1"/>
    <property type="molecule type" value="Genomic_DNA"/>
</dbReference>
<name>A0A0F9JRU4_9ZZZZ</name>
<proteinExistence type="predicted"/>
<protein>
    <submittedName>
        <fullName evidence="1">Uncharacterized protein</fullName>
    </submittedName>
</protein>
<reference evidence="1" key="1">
    <citation type="journal article" date="2015" name="Nature">
        <title>Complex archaea that bridge the gap between prokaryotes and eukaryotes.</title>
        <authorList>
            <person name="Spang A."/>
            <person name="Saw J.H."/>
            <person name="Jorgensen S.L."/>
            <person name="Zaremba-Niedzwiedzka K."/>
            <person name="Martijn J."/>
            <person name="Lind A.E."/>
            <person name="van Eijk R."/>
            <person name="Schleper C."/>
            <person name="Guy L."/>
            <person name="Ettema T.J."/>
        </authorList>
    </citation>
    <scope>NUCLEOTIDE SEQUENCE</scope>
</reference>
<comment type="caution">
    <text evidence="1">The sequence shown here is derived from an EMBL/GenBank/DDBJ whole genome shotgun (WGS) entry which is preliminary data.</text>
</comment>
<gene>
    <name evidence="1" type="ORF">LCGC14_1725390</name>
</gene>